<reference evidence="7" key="1">
    <citation type="submission" date="2015-09" db="EMBL/GenBank/DDBJ databases">
        <title>Scylla olivacea transcriptome.</title>
        <authorList>
            <person name="Ikhwanuddin M."/>
        </authorList>
    </citation>
    <scope>NUCLEOTIDE SEQUENCE</scope>
</reference>
<name>A0A0P4WM69_SCYOL</name>
<evidence type="ECO:0000256" key="4">
    <source>
        <dbReference type="ARBA" id="ARBA00022989"/>
    </source>
</evidence>
<evidence type="ECO:0000256" key="1">
    <source>
        <dbReference type="ARBA" id="ARBA00004141"/>
    </source>
</evidence>
<dbReference type="EMBL" id="GDRN01027425">
    <property type="protein sequence ID" value="JAI67647.1"/>
    <property type="molecule type" value="Transcribed_RNA"/>
</dbReference>
<evidence type="ECO:0000256" key="5">
    <source>
        <dbReference type="ARBA" id="ARBA00023136"/>
    </source>
</evidence>
<dbReference type="AlphaFoldDB" id="A0A0P4WM69"/>
<comment type="similarity">
    <text evidence="2 6">Belongs to the peroxisomal membrane protein PXMP2/4 family.</text>
</comment>
<organism evidence="7">
    <name type="scientific">Scylla olivacea</name>
    <name type="common">Orange mud crab</name>
    <name type="synonym">Cancer olivacea</name>
    <dbReference type="NCBI Taxonomy" id="85551"/>
    <lineage>
        <taxon>Eukaryota</taxon>
        <taxon>Metazoa</taxon>
        <taxon>Ecdysozoa</taxon>
        <taxon>Arthropoda</taxon>
        <taxon>Crustacea</taxon>
        <taxon>Multicrustacea</taxon>
        <taxon>Malacostraca</taxon>
        <taxon>Eumalacostraca</taxon>
        <taxon>Eucarida</taxon>
        <taxon>Decapoda</taxon>
        <taxon>Pleocyemata</taxon>
        <taxon>Brachyura</taxon>
        <taxon>Eubrachyura</taxon>
        <taxon>Portunoidea</taxon>
        <taxon>Portunidae</taxon>
        <taxon>Portuninae</taxon>
        <taxon>Scylla</taxon>
    </lineage>
</organism>
<protein>
    <recommendedName>
        <fullName evidence="8">Mpv17-like protein</fullName>
    </recommendedName>
</protein>
<evidence type="ECO:0000313" key="7">
    <source>
        <dbReference type="EMBL" id="JAI67647.1"/>
    </source>
</evidence>
<proteinExistence type="inferred from homology"/>
<dbReference type="PANTHER" id="PTHR11266:SF75">
    <property type="entry name" value="IP10007P-RELATED"/>
    <property type="match status" value="1"/>
</dbReference>
<evidence type="ECO:0008006" key="8">
    <source>
        <dbReference type="Google" id="ProtNLM"/>
    </source>
</evidence>
<dbReference type="Pfam" id="PF04117">
    <property type="entry name" value="Mpv17_PMP22"/>
    <property type="match status" value="1"/>
</dbReference>
<sequence>MPATLSVFASLVKSFRQVVDRYPVTRGMVTYSILWPSGNLLQQGLDGSREVWDFREAARYGLYGSLVTAPLIHYWLQLLNRFLPGASFYHAFAKGYVDQLVFAPFNISQFFLGMSLVEGRPLDEALDEWDRKFFSTWMISLSVWPLIQSINFSLVPAKNRVMAISCGSFLWMVFLSYMQHTKADDLPQGLSKRRVHYDYHEGPREVFGYRPSTWK</sequence>
<keyword evidence="4" id="KW-1133">Transmembrane helix</keyword>
<dbReference type="GO" id="GO:0005739">
    <property type="term" value="C:mitochondrion"/>
    <property type="evidence" value="ECO:0007669"/>
    <property type="project" value="TreeGrafter"/>
</dbReference>
<keyword evidence="5" id="KW-0472">Membrane</keyword>
<keyword evidence="3" id="KW-0812">Transmembrane</keyword>
<dbReference type="PANTHER" id="PTHR11266">
    <property type="entry name" value="PEROXISOMAL MEMBRANE PROTEIN 2, PXMP2 MPV17"/>
    <property type="match status" value="1"/>
</dbReference>
<accession>A0A0P4WM69</accession>
<evidence type="ECO:0000256" key="2">
    <source>
        <dbReference type="ARBA" id="ARBA00006824"/>
    </source>
</evidence>
<dbReference type="InterPro" id="IPR007248">
    <property type="entry name" value="Mpv17_PMP22"/>
</dbReference>
<evidence type="ECO:0000256" key="3">
    <source>
        <dbReference type="ARBA" id="ARBA00022692"/>
    </source>
</evidence>
<evidence type="ECO:0000256" key="6">
    <source>
        <dbReference type="RuleBase" id="RU363053"/>
    </source>
</evidence>
<dbReference type="GO" id="GO:0016020">
    <property type="term" value="C:membrane"/>
    <property type="evidence" value="ECO:0007669"/>
    <property type="project" value="UniProtKB-SubCell"/>
</dbReference>
<comment type="subcellular location">
    <subcellularLocation>
        <location evidence="1">Membrane</location>
        <topology evidence="1">Multi-pass membrane protein</topology>
    </subcellularLocation>
</comment>